<evidence type="ECO:0008006" key="2">
    <source>
        <dbReference type="Google" id="ProtNLM"/>
    </source>
</evidence>
<evidence type="ECO:0000313" key="1">
    <source>
        <dbReference type="EMBL" id="CEK48993.1"/>
    </source>
</evidence>
<dbReference type="AlphaFoldDB" id="A0A0B6XYS8"/>
<organism evidence="1">
    <name type="scientific">Arion vulgaris</name>
    <dbReference type="NCBI Taxonomy" id="1028688"/>
    <lineage>
        <taxon>Eukaryota</taxon>
        <taxon>Metazoa</taxon>
        <taxon>Spiralia</taxon>
        <taxon>Lophotrochozoa</taxon>
        <taxon>Mollusca</taxon>
        <taxon>Gastropoda</taxon>
        <taxon>Heterobranchia</taxon>
        <taxon>Euthyneura</taxon>
        <taxon>Panpulmonata</taxon>
        <taxon>Eupulmonata</taxon>
        <taxon>Stylommatophora</taxon>
        <taxon>Helicina</taxon>
        <taxon>Arionoidea</taxon>
        <taxon>Arionidae</taxon>
        <taxon>Arion</taxon>
    </lineage>
</organism>
<sequence length="53" mass="5862">MTCHIDKTSRMIHLNFNFLQGHAEVQGTEQADHLADTAVVQEGQSIVQLSTIP</sequence>
<accession>A0A0B6XYS8</accession>
<protein>
    <recommendedName>
        <fullName evidence="2">RNase H type-1 domain-containing protein</fullName>
    </recommendedName>
</protein>
<dbReference type="EMBL" id="HACG01002128">
    <property type="protein sequence ID" value="CEK48993.1"/>
    <property type="molecule type" value="Transcribed_RNA"/>
</dbReference>
<name>A0A0B6XYS8_9EUPU</name>
<reference evidence="1" key="1">
    <citation type="submission" date="2014-12" db="EMBL/GenBank/DDBJ databases">
        <title>Insight into the proteome of Arion vulgaris.</title>
        <authorList>
            <person name="Aradska J."/>
            <person name="Bulat T."/>
            <person name="Smidak R."/>
            <person name="Sarate P."/>
            <person name="Gangsoo J."/>
            <person name="Sialana F."/>
            <person name="Bilban M."/>
            <person name="Lubec G."/>
        </authorList>
    </citation>
    <scope>NUCLEOTIDE SEQUENCE</scope>
    <source>
        <tissue evidence="1">Skin</tissue>
    </source>
</reference>
<proteinExistence type="predicted"/>
<gene>
    <name evidence="1" type="primary">ORF5967</name>
</gene>